<organism evidence="2">
    <name type="scientific">Anopheles marajoara</name>
    <dbReference type="NCBI Taxonomy" id="58244"/>
    <lineage>
        <taxon>Eukaryota</taxon>
        <taxon>Metazoa</taxon>
        <taxon>Ecdysozoa</taxon>
        <taxon>Arthropoda</taxon>
        <taxon>Hexapoda</taxon>
        <taxon>Insecta</taxon>
        <taxon>Pterygota</taxon>
        <taxon>Neoptera</taxon>
        <taxon>Endopterygota</taxon>
        <taxon>Diptera</taxon>
        <taxon>Nematocera</taxon>
        <taxon>Culicoidea</taxon>
        <taxon>Culicidae</taxon>
        <taxon>Anophelinae</taxon>
        <taxon>Anopheles</taxon>
    </lineage>
</organism>
<keyword evidence="1" id="KW-0732">Signal</keyword>
<dbReference type="EMBL" id="GGFJ01012086">
    <property type="protein sequence ID" value="MBW61227.1"/>
    <property type="molecule type" value="Transcribed_RNA"/>
</dbReference>
<feature type="signal peptide" evidence="1">
    <location>
        <begin position="1"/>
        <end position="22"/>
    </location>
</feature>
<sequence length="119" mass="12575">MSLRHSLSLSSRSLMLLSPVSCNQDTSVGCGRLLGPGKLSLLSCSGALSLLSTASSFLRSSSVRSCTLRLKLPLACCSALFSLSIANRKIAQHTAGHYETTLNSTANTSLNTRRTNVTN</sequence>
<accession>A0A2M4C7C6</accession>
<evidence type="ECO:0000256" key="1">
    <source>
        <dbReference type="SAM" id="SignalP"/>
    </source>
</evidence>
<name>A0A2M4C7C6_9DIPT</name>
<feature type="chain" id="PRO_5014701649" evidence="1">
    <location>
        <begin position="23"/>
        <end position="119"/>
    </location>
</feature>
<evidence type="ECO:0000313" key="2">
    <source>
        <dbReference type="EMBL" id="MBW61227.1"/>
    </source>
</evidence>
<dbReference type="AlphaFoldDB" id="A0A2M4C7C6"/>
<reference evidence="2" key="1">
    <citation type="submission" date="2018-01" db="EMBL/GenBank/DDBJ databases">
        <title>An insight into the sialome of Amazonian anophelines.</title>
        <authorList>
            <person name="Ribeiro J.M."/>
            <person name="Scarpassa V."/>
            <person name="Calvo E."/>
        </authorList>
    </citation>
    <scope>NUCLEOTIDE SEQUENCE</scope>
    <source>
        <tissue evidence="2">Salivary glands</tissue>
    </source>
</reference>
<proteinExistence type="predicted"/>
<protein>
    <submittedName>
        <fullName evidence="2">Putative secreted protein</fullName>
    </submittedName>
</protein>